<dbReference type="CDD" id="cd00757">
    <property type="entry name" value="ThiF_MoeB_HesA_family"/>
    <property type="match status" value="1"/>
</dbReference>
<dbReference type="InterPro" id="IPR045886">
    <property type="entry name" value="ThiF/MoeB/HesA"/>
</dbReference>
<feature type="domain" description="THIF-type NAD/FAD binding fold" evidence="1">
    <location>
        <begin position="11"/>
        <end position="244"/>
    </location>
</feature>
<keyword evidence="3" id="KW-1185">Reference proteome</keyword>
<organism evidence="2 3">
    <name type="scientific">Methylobacterium trifolii</name>
    <dbReference type="NCBI Taxonomy" id="1003092"/>
    <lineage>
        <taxon>Bacteria</taxon>
        <taxon>Pseudomonadati</taxon>
        <taxon>Pseudomonadota</taxon>
        <taxon>Alphaproteobacteria</taxon>
        <taxon>Hyphomicrobiales</taxon>
        <taxon>Methylobacteriaceae</taxon>
        <taxon>Methylobacterium</taxon>
    </lineage>
</organism>
<reference evidence="2" key="2">
    <citation type="submission" date="2021-08" db="EMBL/GenBank/DDBJ databases">
        <authorList>
            <person name="Tani A."/>
            <person name="Ola A."/>
            <person name="Ogura Y."/>
            <person name="Katsura K."/>
            <person name="Hayashi T."/>
        </authorList>
    </citation>
    <scope>NUCLEOTIDE SEQUENCE</scope>
    <source>
        <strain evidence="2">DSM 23632</strain>
    </source>
</reference>
<dbReference type="PANTHER" id="PTHR10953:SF102">
    <property type="entry name" value="ADENYLYLTRANSFERASE AND SULFURTRANSFERASE MOCS3"/>
    <property type="match status" value="1"/>
</dbReference>
<sequence length="262" mass="27465">MALEPEEIERYARHLVLREVGGPGQARLKAARILVVGAGGLGAPLIQYLAAAGIGTIGIADDDAVSLSNLQRQVIHGTPDIGRAKVESAADAVVRLNPHVRVDAHPLRITAENAIDLIGRYDLVADGSDNFSTRYAVSDACFHARRPLVTAALGQFDGSLTTIRAHETGPDGHPNPTYRCLFPSPPPPGSVPPCAEAGVLGALAGVMGSLMAMEVIRAVAGFGEPLVGRLLMVDARAMRFETLSYGWDEANPLNGAGSLPAR</sequence>
<dbReference type="Pfam" id="PF00899">
    <property type="entry name" value="ThiF"/>
    <property type="match status" value="1"/>
</dbReference>
<keyword evidence="2" id="KW-0548">Nucleotidyltransferase</keyword>
<dbReference type="SUPFAM" id="SSF69572">
    <property type="entry name" value="Activating enzymes of the ubiquitin-like proteins"/>
    <property type="match status" value="1"/>
</dbReference>
<protein>
    <submittedName>
        <fullName evidence="2">Adenylyltransferase/sulfurtransferase MoeZ</fullName>
    </submittedName>
</protein>
<proteinExistence type="predicted"/>
<dbReference type="Gene3D" id="3.40.50.720">
    <property type="entry name" value="NAD(P)-binding Rossmann-like Domain"/>
    <property type="match status" value="1"/>
</dbReference>
<comment type="caution">
    <text evidence="2">The sequence shown here is derived from an EMBL/GenBank/DDBJ whole genome shotgun (WGS) entry which is preliminary data.</text>
</comment>
<dbReference type="InterPro" id="IPR035985">
    <property type="entry name" value="Ubiquitin-activating_enz"/>
</dbReference>
<dbReference type="RefSeq" id="WP_238182739.1">
    <property type="nucleotide sequence ID" value="NZ_BPRB01000120.1"/>
</dbReference>
<evidence type="ECO:0000259" key="1">
    <source>
        <dbReference type="Pfam" id="PF00899"/>
    </source>
</evidence>
<evidence type="ECO:0000313" key="2">
    <source>
        <dbReference type="EMBL" id="GJE60202.1"/>
    </source>
</evidence>
<gene>
    <name evidence="2" type="primary">moeZ_2</name>
    <name evidence="2" type="ORF">MPOCJGCO_2313</name>
</gene>
<dbReference type="GO" id="GO:0016779">
    <property type="term" value="F:nucleotidyltransferase activity"/>
    <property type="evidence" value="ECO:0007669"/>
    <property type="project" value="UniProtKB-KW"/>
</dbReference>
<reference evidence="2" key="1">
    <citation type="journal article" date="2021" name="Front. Microbiol.">
        <title>Comprehensive Comparative Genomics and Phenotyping of Methylobacterium Species.</title>
        <authorList>
            <person name="Alessa O."/>
            <person name="Ogura Y."/>
            <person name="Fujitani Y."/>
            <person name="Takami H."/>
            <person name="Hayashi T."/>
            <person name="Sahin N."/>
            <person name="Tani A."/>
        </authorList>
    </citation>
    <scope>NUCLEOTIDE SEQUENCE</scope>
    <source>
        <strain evidence="2">DSM 23632</strain>
    </source>
</reference>
<accession>A0ABQ4U1I1</accession>
<evidence type="ECO:0000313" key="3">
    <source>
        <dbReference type="Proteomes" id="UP001055057"/>
    </source>
</evidence>
<dbReference type="Proteomes" id="UP001055057">
    <property type="component" value="Unassembled WGS sequence"/>
</dbReference>
<keyword evidence="2" id="KW-0808">Transferase</keyword>
<dbReference type="PANTHER" id="PTHR10953">
    <property type="entry name" value="UBIQUITIN-ACTIVATING ENZYME E1"/>
    <property type="match status" value="1"/>
</dbReference>
<dbReference type="EMBL" id="BPRB01000120">
    <property type="protein sequence ID" value="GJE60202.1"/>
    <property type="molecule type" value="Genomic_DNA"/>
</dbReference>
<dbReference type="NCBIfam" id="NF004281">
    <property type="entry name" value="PRK05690.1"/>
    <property type="match status" value="1"/>
</dbReference>
<name>A0ABQ4U1I1_9HYPH</name>
<dbReference type="InterPro" id="IPR000594">
    <property type="entry name" value="ThiF_NAD_FAD-bd"/>
</dbReference>